<dbReference type="Proteomes" id="UP001267426">
    <property type="component" value="Unassembled WGS sequence"/>
</dbReference>
<keyword evidence="3" id="KW-1185">Reference proteome</keyword>
<dbReference type="EMBL" id="JAVRHT010000064">
    <property type="protein sequence ID" value="MDT0633238.1"/>
    <property type="molecule type" value="Genomic_DNA"/>
</dbReference>
<keyword evidence="1" id="KW-0472">Membrane</keyword>
<accession>A0ABU3BVC2</accession>
<organism evidence="2 3">
    <name type="scientific">Rubrivirga litoralis</name>
    <dbReference type="NCBI Taxonomy" id="3075598"/>
    <lineage>
        <taxon>Bacteria</taxon>
        <taxon>Pseudomonadati</taxon>
        <taxon>Rhodothermota</taxon>
        <taxon>Rhodothermia</taxon>
        <taxon>Rhodothermales</taxon>
        <taxon>Rubricoccaceae</taxon>
        <taxon>Rubrivirga</taxon>
    </lineage>
</organism>
<evidence type="ECO:0000313" key="2">
    <source>
        <dbReference type="EMBL" id="MDT0633238.1"/>
    </source>
</evidence>
<feature type="transmembrane region" description="Helical" evidence="1">
    <location>
        <begin position="35"/>
        <end position="54"/>
    </location>
</feature>
<dbReference type="RefSeq" id="WP_311665937.1">
    <property type="nucleotide sequence ID" value="NZ_JAVRHT010000064.1"/>
</dbReference>
<sequence length="84" mass="9293">MQVADTTVAVLDAAAAQVGQQPDALEQVMLSQDKLYVVLAVVLVVWLGLLFLLVRTDRRLGRVERELDRLDDAPPRPAEPSVDR</sequence>
<keyword evidence="1" id="KW-1133">Transmembrane helix</keyword>
<gene>
    <name evidence="2" type="ORF">RM540_15895</name>
</gene>
<dbReference type="Pfam" id="PF20077">
    <property type="entry name" value="CcmD_alt"/>
    <property type="match status" value="1"/>
</dbReference>
<protein>
    <submittedName>
        <fullName evidence="2">CcmD family protein</fullName>
    </submittedName>
</protein>
<dbReference type="InterPro" id="IPR030888">
    <property type="entry name" value="Put_ccm"/>
</dbReference>
<proteinExistence type="predicted"/>
<dbReference type="NCBIfam" id="TIGR04391">
    <property type="entry name" value="CcmD_alt_fam"/>
    <property type="match status" value="1"/>
</dbReference>
<evidence type="ECO:0000256" key="1">
    <source>
        <dbReference type="SAM" id="Phobius"/>
    </source>
</evidence>
<comment type="caution">
    <text evidence="2">The sequence shown here is derived from an EMBL/GenBank/DDBJ whole genome shotgun (WGS) entry which is preliminary data.</text>
</comment>
<keyword evidence="1" id="KW-0812">Transmembrane</keyword>
<evidence type="ECO:0000313" key="3">
    <source>
        <dbReference type="Proteomes" id="UP001267426"/>
    </source>
</evidence>
<reference evidence="2 3" key="1">
    <citation type="submission" date="2023-09" db="EMBL/GenBank/DDBJ databases">
        <authorList>
            <person name="Rey-Velasco X."/>
        </authorList>
    </citation>
    <scope>NUCLEOTIDE SEQUENCE [LARGE SCALE GENOMIC DNA]</scope>
    <source>
        <strain evidence="2 3">F394</strain>
    </source>
</reference>
<name>A0ABU3BVC2_9BACT</name>